<reference evidence="2" key="1">
    <citation type="submission" date="2023-07" db="EMBL/GenBank/DDBJ databases">
        <authorList>
            <consortium name="AG Swart"/>
            <person name="Singh M."/>
            <person name="Singh A."/>
            <person name="Seah K."/>
            <person name="Emmerich C."/>
        </authorList>
    </citation>
    <scope>NUCLEOTIDE SEQUENCE</scope>
    <source>
        <strain evidence="2">DP1</strain>
    </source>
</reference>
<feature type="region of interest" description="Disordered" evidence="1">
    <location>
        <begin position="1"/>
        <end position="33"/>
    </location>
</feature>
<feature type="compositionally biased region" description="Basic residues" evidence="1">
    <location>
        <begin position="908"/>
        <end position="918"/>
    </location>
</feature>
<evidence type="ECO:0000313" key="2">
    <source>
        <dbReference type="EMBL" id="CAI2380330.1"/>
    </source>
</evidence>
<feature type="compositionally biased region" description="Basic and acidic residues" evidence="1">
    <location>
        <begin position="602"/>
        <end position="611"/>
    </location>
</feature>
<comment type="caution">
    <text evidence="2">The sequence shown here is derived from an EMBL/GenBank/DDBJ whole genome shotgun (WGS) entry which is preliminary data.</text>
</comment>
<evidence type="ECO:0000256" key="1">
    <source>
        <dbReference type="SAM" id="MobiDB-lite"/>
    </source>
</evidence>
<keyword evidence="3" id="KW-1185">Reference proteome</keyword>
<feature type="compositionally biased region" description="Basic and acidic residues" evidence="1">
    <location>
        <begin position="1"/>
        <end position="13"/>
    </location>
</feature>
<dbReference type="AlphaFoldDB" id="A0AAD2D540"/>
<name>A0AAD2D540_EUPCR</name>
<accession>A0AAD2D540</accession>
<feature type="compositionally biased region" description="Basic and acidic residues" evidence="1">
    <location>
        <begin position="517"/>
        <end position="526"/>
    </location>
</feature>
<proteinExistence type="predicted"/>
<feature type="compositionally biased region" description="Polar residues" evidence="1">
    <location>
        <begin position="560"/>
        <end position="575"/>
    </location>
</feature>
<dbReference type="Proteomes" id="UP001295684">
    <property type="component" value="Unassembled WGS sequence"/>
</dbReference>
<gene>
    <name evidence="2" type="ORF">ECRASSUSDP1_LOCUS21764</name>
</gene>
<feature type="compositionally biased region" description="Polar residues" evidence="1">
    <location>
        <begin position="612"/>
        <end position="627"/>
    </location>
</feature>
<feature type="region of interest" description="Disordered" evidence="1">
    <location>
        <begin position="891"/>
        <end position="918"/>
    </location>
</feature>
<protein>
    <submittedName>
        <fullName evidence="2">Uncharacterized protein</fullName>
    </submittedName>
</protein>
<dbReference type="EMBL" id="CAMPGE010022280">
    <property type="protein sequence ID" value="CAI2380330.1"/>
    <property type="molecule type" value="Genomic_DNA"/>
</dbReference>
<evidence type="ECO:0000313" key="3">
    <source>
        <dbReference type="Proteomes" id="UP001295684"/>
    </source>
</evidence>
<sequence length="918" mass="105164">MSEANRRSEDEFGKNLQSQVSDLDENVNDPHQITVANKFKPRNVKSRAKQKRSRNLKKLQGMIKNQGETVPSHEIEDIFTVEGFKSKKNEKNVLMNWKKFISNNGLTRTENQQASISSDTLRSGVQKSIIKSIPQDQYGNLIISRRKDYIREASQLGSKCPGNPNDPKSTRSSSNFLTINTDLLCTGRRIPSPTGLKTVKNKKNDANVQKTPLFGKEKCSRAIKRRPKSSRQFLVKNRARSSTKYRSDYFPDHRQIEAERKELVEKNKDRNCEGRSDDKVIRISVMAAMKSMPHLKPVLHANNKILLKNFNDCYEQVRNEILLTRRAGDTQKEGIYTKKDFDNMILKKERLILEKNAELFPQGKCKIALELFDKYESINAVKREPSQQSNRNYTKSISKIMKPESPRFRRKRSKAKSAARTRRYPGYKEFQRLCNEVKQGENYEIKSNDTLYLNLQNQEPKEEEGSIFDDNCPNDTQKELRQNQEVKGQKGMTERVPISKQKKIKCLLNNSLTVHSNADKEEKKENATVSDLVSGTPGEISLSMGPKLQGKIGSPENRLDTPSEQITSRESNILKKNTLRFKPPGDQKFQKSKNPLKNKLLSKRDLSREISGKNSYQKITEYSQSNLKEQKDSHKPSRQTRSHISSFEVDSGVIGVDNTGVDLVGQVPEEDIYDLIAEQEFYRAKQMKYHQLMVSRRQDHKNSRVFPGKRPISAAGGLFRAEKGYMARPLSGRATVQHRPNMRALRARKSKDKPDLEIQNGYKCMEDKSGIGQMQLKTAMKYISGQTVLAQNYLTNKMKKSRNSSGFRTQSHTNIKTVGGFVKVNPKTRLCEKDNSHKESSRSNFGVHKSSEDLAEVMYDLNKQVKFPIKNDIPINHKKAISEADNPVLRPNITKGKYRKESNEYLSKGRKVGSHNYK</sequence>
<feature type="region of interest" description="Disordered" evidence="1">
    <location>
        <begin position="517"/>
        <end position="644"/>
    </location>
</feature>
<organism evidence="2 3">
    <name type="scientific">Euplotes crassus</name>
    <dbReference type="NCBI Taxonomy" id="5936"/>
    <lineage>
        <taxon>Eukaryota</taxon>
        <taxon>Sar</taxon>
        <taxon>Alveolata</taxon>
        <taxon>Ciliophora</taxon>
        <taxon>Intramacronucleata</taxon>
        <taxon>Spirotrichea</taxon>
        <taxon>Hypotrichia</taxon>
        <taxon>Euplotida</taxon>
        <taxon>Euplotidae</taxon>
        <taxon>Moneuplotes</taxon>
    </lineage>
</organism>